<reference evidence="2" key="1">
    <citation type="submission" date="2025-08" db="UniProtKB">
        <authorList>
            <consortium name="Ensembl"/>
        </authorList>
    </citation>
    <scope>IDENTIFICATION</scope>
</reference>
<evidence type="ECO:0000313" key="3">
    <source>
        <dbReference type="Proteomes" id="UP000261480"/>
    </source>
</evidence>
<dbReference type="Ensembl" id="ENSPMET00000008267.1">
    <property type="protein sequence ID" value="ENSPMEP00000024190.1"/>
    <property type="gene ID" value="ENSPMEG00000006319.1"/>
</dbReference>
<dbReference type="Proteomes" id="UP000261480">
    <property type="component" value="Unplaced"/>
</dbReference>
<evidence type="ECO:0000256" key="1">
    <source>
        <dbReference type="SAM" id="MobiDB-lite"/>
    </source>
</evidence>
<reference evidence="2" key="2">
    <citation type="submission" date="2025-09" db="UniProtKB">
        <authorList>
            <consortium name="Ensembl"/>
        </authorList>
    </citation>
    <scope>IDENTIFICATION</scope>
</reference>
<dbReference type="STRING" id="48701.ENSPMEP00000024190"/>
<feature type="compositionally biased region" description="Polar residues" evidence="1">
    <location>
        <begin position="1"/>
        <end position="11"/>
    </location>
</feature>
<sequence>MAESEPVSNANPVGEKRTCLQDGDEETPAKKPKVDGENGNAPNTDGGGGGEEEEEEQEGQASDGEEDGESFADMMKHGLTEMDVGILKYVSDHEGFSGILKERFGPPLVLLDNMFLNISSRSINGSFLVACKPSNNRMIATSSRIKKETSPSR</sequence>
<organism evidence="2 3">
    <name type="scientific">Poecilia mexicana</name>
    <dbReference type="NCBI Taxonomy" id="48701"/>
    <lineage>
        <taxon>Eukaryota</taxon>
        <taxon>Metazoa</taxon>
        <taxon>Chordata</taxon>
        <taxon>Craniata</taxon>
        <taxon>Vertebrata</taxon>
        <taxon>Euteleostomi</taxon>
        <taxon>Actinopterygii</taxon>
        <taxon>Neopterygii</taxon>
        <taxon>Teleostei</taxon>
        <taxon>Neoteleostei</taxon>
        <taxon>Acanthomorphata</taxon>
        <taxon>Ovalentaria</taxon>
        <taxon>Atherinomorphae</taxon>
        <taxon>Cyprinodontiformes</taxon>
        <taxon>Poeciliidae</taxon>
        <taxon>Poeciliinae</taxon>
        <taxon>Poecilia</taxon>
    </lineage>
</organism>
<dbReference type="AlphaFoldDB" id="A0A3B3YAT2"/>
<evidence type="ECO:0000313" key="2">
    <source>
        <dbReference type="Ensembl" id="ENSPMEP00000024190.1"/>
    </source>
</evidence>
<keyword evidence="3" id="KW-1185">Reference proteome</keyword>
<name>A0A3B3YAT2_9TELE</name>
<feature type="compositionally biased region" description="Basic and acidic residues" evidence="1">
    <location>
        <begin position="27"/>
        <end position="36"/>
    </location>
</feature>
<feature type="region of interest" description="Disordered" evidence="1">
    <location>
        <begin position="1"/>
        <end position="73"/>
    </location>
</feature>
<proteinExistence type="predicted"/>
<protein>
    <submittedName>
        <fullName evidence="2">Uncharacterized protein</fullName>
    </submittedName>
</protein>
<accession>A0A3B3YAT2</accession>
<feature type="compositionally biased region" description="Acidic residues" evidence="1">
    <location>
        <begin position="50"/>
        <end position="70"/>
    </location>
</feature>